<accession>A0A5P1ECE9</accession>
<dbReference type="Gramene" id="ONK62401">
    <property type="protein sequence ID" value="ONK62401"/>
    <property type="gene ID" value="A4U43_C07F3490"/>
</dbReference>
<sequence>MIQKIMIIYGSDGSEVDFERSGYTSSEDDSDDDDFDPNDSNVDKSVPKYGSSSDESNFKSDFAKFCIELRKNLHAKNDSAPSVRNLKPIANSSEGTCTVDIYRCKILADAHFDFSSSFLMQINSWTNLKRKQYKCHWFTGFGGPVHYQHVEDVAFPIDFRFTGFGGPVHYQHVEDVAFPIVQFI</sequence>
<protein>
    <submittedName>
        <fullName evidence="2">Uncharacterized protein</fullName>
    </submittedName>
</protein>
<dbReference type="Proteomes" id="UP000243459">
    <property type="component" value="Chromosome 7"/>
</dbReference>
<keyword evidence="3" id="KW-1185">Reference proteome</keyword>
<organism evidence="2 3">
    <name type="scientific">Asparagus officinalis</name>
    <name type="common">Garden asparagus</name>
    <dbReference type="NCBI Taxonomy" id="4686"/>
    <lineage>
        <taxon>Eukaryota</taxon>
        <taxon>Viridiplantae</taxon>
        <taxon>Streptophyta</taxon>
        <taxon>Embryophyta</taxon>
        <taxon>Tracheophyta</taxon>
        <taxon>Spermatophyta</taxon>
        <taxon>Magnoliopsida</taxon>
        <taxon>Liliopsida</taxon>
        <taxon>Asparagales</taxon>
        <taxon>Asparagaceae</taxon>
        <taxon>Asparagoideae</taxon>
        <taxon>Asparagus</taxon>
    </lineage>
</organism>
<proteinExistence type="predicted"/>
<evidence type="ECO:0000313" key="3">
    <source>
        <dbReference type="Proteomes" id="UP000243459"/>
    </source>
</evidence>
<feature type="compositionally biased region" description="Acidic residues" evidence="1">
    <location>
        <begin position="26"/>
        <end position="37"/>
    </location>
</feature>
<evidence type="ECO:0000313" key="2">
    <source>
        <dbReference type="EMBL" id="ONK62401.1"/>
    </source>
</evidence>
<dbReference type="AlphaFoldDB" id="A0A5P1ECE9"/>
<gene>
    <name evidence="2" type="ORF">A4U43_C07F3490</name>
</gene>
<evidence type="ECO:0000256" key="1">
    <source>
        <dbReference type="SAM" id="MobiDB-lite"/>
    </source>
</evidence>
<dbReference type="EMBL" id="CM007387">
    <property type="protein sequence ID" value="ONK62401.1"/>
    <property type="molecule type" value="Genomic_DNA"/>
</dbReference>
<feature type="region of interest" description="Disordered" evidence="1">
    <location>
        <begin position="15"/>
        <end position="56"/>
    </location>
</feature>
<name>A0A5P1ECE9_ASPOF</name>
<reference evidence="3" key="1">
    <citation type="journal article" date="2017" name="Nat. Commun.">
        <title>The asparagus genome sheds light on the origin and evolution of a young Y chromosome.</title>
        <authorList>
            <person name="Harkess A."/>
            <person name="Zhou J."/>
            <person name="Xu C."/>
            <person name="Bowers J.E."/>
            <person name="Van der Hulst R."/>
            <person name="Ayyampalayam S."/>
            <person name="Mercati F."/>
            <person name="Riccardi P."/>
            <person name="McKain M.R."/>
            <person name="Kakrana A."/>
            <person name="Tang H."/>
            <person name="Ray J."/>
            <person name="Groenendijk J."/>
            <person name="Arikit S."/>
            <person name="Mathioni S.M."/>
            <person name="Nakano M."/>
            <person name="Shan H."/>
            <person name="Telgmann-Rauber A."/>
            <person name="Kanno A."/>
            <person name="Yue Z."/>
            <person name="Chen H."/>
            <person name="Li W."/>
            <person name="Chen Y."/>
            <person name="Xu X."/>
            <person name="Zhang Y."/>
            <person name="Luo S."/>
            <person name="Chen H."/>
            <person name="Gao J."/>
            <person name="Mao Z."/>
            <person name="Pires J.C."/>
            <person name="Luo M."/>
            <person name="Kudrna D."/>
            <person name="Wing R.A."/>
            <person name="Meyers B.C."/>
            <person name="Yi K."/>
            <person name="Kong H."/>
            <person name="Lavrijsen P."/>
            <person name="Sunseri F."/>
            <person name="Falavigna A."/>
            <person name="Ye Y."/>
            <person name="Leebens-Mack J.H."/>
            <person name="Chen G."/>
        </authorList>
    </citation>
    <scope>NUCLEOTIDE SEQUENCE [LARGE SCALE GENOMIC DNA]</scope>
    <source>
        <strain evidence="3">cv. DH0086</strain>
    </source>
</reference>